<organism evidence="2 3">
    <name type="scientific">Brassica cretica</name>
    <name type="common">Mustard</name>
    <dbReference type="NCBI Taxonomy" id="69181"/>
    <lineage>
        <taxon>Eukaryota</taxon>
        <taxon>Viridiplantae</taxon>
        <taxon>Streptophyta</taxon>
        <taxon>Embryophyta</taxon>
        <taxon>Tracheophyta</taxon>
        <taxon>Spermatophyta</taxon>
        <taxon>Magnoliopsida</taxon>
        <taxon>eudicotyledons</taxon>
        <taxon>Gunneridae</taxon>
        <taxon>Pentapetalae</taxon>
        <taxon>rosids</taxon>
        <taxon>malvids</taxon>
        <taxon>Brassicales</taxon>
        <taxon>Brassicaceae</taxon>
        <taxon>Brassiceae</taxon>
        <taxon>Brassica</taxon>
    </lineage>
</organism>
<evidence type="ECO:0000313" key="2">
    <source>
        <dbReference type="EMBL" id="KAF2543270.1"/>
    </source>
</evidence>
<dbReference type="EMBL" id="QGKW02002005">
    <property type="protein sequence ID" value="KAF2543270.1"/>
    <property type="molecule type" value="Genomic_DNA"/>
</dbReference>
<proteinExistence type="predicted"/>
<protein>
    <submittedName>
        <fullName evidence="2">Uncharacterized protein</fullName>
    </submittedName>
</protein>
<dbReference type="Proteomes" id="UP000712281">
    <property type="component" value="Unassembled WGS sequence"/>
</dbReference>
<name>A0A8S9GBK2_BRACR</name>
<evidence type="ECO:0000313" key="3">
    <source>
        <dbReference type="Proteomes" id="UP000712281"/>
    </source>
</evidence>
<reference evidence="2" key="1">
    <citation type="submission" date="2019-12" db="EMBL/GenBank/DDBJ databases">
        <title>Genome sequencing and annotation of Brassica cretica.</title>
        <authorList>
            <person name="Studholme D.J."/>
            <person name="Sarris P.F."/>
        </authorList>
    </citation>
    <scope>NUCLEOTIDE SEQUENCE</scope>
    <source>
        <strain evidence="2">PFS-001/15</strain>
        <tissue evidence="2">Leaf</tissue>
    </source>
</reference>
<evidence type="ECO:0000256" key="1">
    <source>
        <dbReference type="SAM" id="MobiDB-lite"/>
    </source>
</evidence>
<dbReference type="AlphaFoldDB" id="A0A8S9GBK2"/>
<sequence length="233" mass="26240">MALLELEWNEWIVKRCGMALDIPRSKANHLKNDEEELGRYVATEQNRRSVATIRTKLYLGNIRCDVFLTEHDLLRKDILVLCGDLDVSFVVTVFDPIDHRRVDENAWTNVVSTFQKSSGATYRPSGTDARIRTKLYLGNIRCDVFLTVQDLLRKDILVFCGDLDVNFVVTVFDPNSAGRPRPWAGRPWCWSSSPMGGATVVLVVLAHGRGDRGAGRPRPWARRTSENGPVLGS</sequence>
<feature type="region of interest" description="Disordered" evidence="1">
    <location>
        <begin position="210"/>
        <end position="233"/>
    </location>
</feature>
<accession>A0A8S9GBK2</accession>
<comment type="caution">
    <text evidence="2">The sequence shown here is derived from an EMBL/GenBank/DDBJ whole genome shotgun (WGS) entry which is preliminary data.</text>
</comment>
<gene>
    <name evidence="2" type="ORF">F2Q68_00030176</name>
</gene>